<dbReference type="AlphaFoldDB" id="A0AA86PFA7"/>
<evidence type="ECO:0000313" key="3">
    <source>
        <dbReference type="EMBL" id="CAL6019989.1"/>
    </source>
</evidence>
<name>A0AA86PFA7_9EUKA</name>
<evidence type="ECO:0000313" key="4">
    <source>
        <dbReference type="Proteomes" id="UP001642409"/>
    </source>
</evidence>
<keyword evidence="4" id="KW-1185">Reference proteome</keyword>
<accession>A0AA86PFA7</accession>
<protein>
    <submittedName>
        <fullName evidence="3">Hypothetical_protein</fullName>
    </submittedName>
</protein>
<evidence type="ECO:0000313" key="2">
    <source>
        <dbReference type="EMBL" id="CAI9934955.1"/>
    </source>
</evidence>
<evidence type="ECO:0000256" key="1">
    <source>
        <dbReference type="SAM" id="SignalP"/>
    </source>
</evidence>
<dbReference type="EMBL" id="CAXDID020000084">
    <property type="protein sequence ID" value="CAL6019989.1"/>
    <property type="molecule type" value="Genomic_DNA"/>
</dbReference>
<reference evidence="3 4" key="2">
    <citation type="submission" date="2024-07" db="EMBL/GenBank/DDBJ databases">
        <authorList>
            <person name="Akdeniz Z."/>
        </authorList>
    </citation>
    <scope>NUCLEOTIDE SEQUENCE [LARGE SCALE GENOMIC DNA]</scope>
</reference>
<comment type="caution">
    <text evidence="2">The sequence shown here is derived from an EMBL/GenBank/DDBJ whole genome shotgun (WGS) entry which is preliminary data.</text>
</comment>
<dbReference type="EMBL" id="CATOUU010000590">
    <property type="protein sequence ID" value="CAI9934955.1"/>
    <property type="molecule type" value="Genomic_DNA"/>
</dbReference>
<reference evidence="2" key="1">
    <citation type="submission" date="2023-06" db="EMBL/GenBank/DDBJ databases">
        <authorList>
            <person name="Kurt Z."/>
        </authorList>
    </citation>
    <scope>NUCLEOTIDE SEQUENCE</scope>
</reference>
<feature type="signal peptide" evidence="1">
    <location>
        <begin position="1"/>
        <end position="24"/>
    </location>
</feature>
<gene>
    <name evidence="2" type="ORF">HINF_LOCUS22600</name>
    <name evidence="3" type="ORF">HINF_LOCUS27214</name>
</gene>
<proteinExistence type="predicted"/>
<keyword evidence="1" id="KW-0732">Signal</keyword>
<sequence length="133" mass="15479">MKWGSKTAILLANKMLLFCDLVNCNSLRCIIKRFCQYIIFDSELLYYLIITEKCNNSIIIILINCFSQIIKFVPRFSDSVAILHFQLQKFLPFNPHLRADTGMPVQWSVAVPQHCFQSIRLTTIQICMSLSHF</sequence>
<organism evidence="2">
    <name type="scientific">Hexamita inflata</name>
    <dbReference type="NCBI Taxonomy" id="28002"/>
    <lineage>
        <taxon>Eukaryota</taxon>
        <taxon>Metamonada</taxon>
        <taxon>Diplomonadida</taxon>
        <taxon>Hexamitidae</taxon>
        <taxon>Hexamitinae</taxon>
        <taxon>Hexamita</taxon>
    </lineage>
</organism>
<feature type="chain" id="PRO_5041722334" evidence="1">
    <location>
        <begin position="25"/>
        <end position="133"/>
    </location>
</feature>
<dbReference type="Proteomes" id="UP001642409">
    <property type="component" value="Unassembled WGS sequence"/>
</dbReference>